<evidence type="ECO:0000313" key="2">
    <source>
        <dbReference type="EMBL" id="CDI08709.1"/>
    </source>
</evidence>
<organism evidence="2 3">
    <name type="scientific">Agrobacterium pusense</name>
    <dbReference type="NCBI Taxonomy" id="648995"/>
    <lineage>
        <taxon>Bacteria</taxon>
        <taxon>Pseudomonadati</taxon>
        <taxon>Pseudomonadota</taxon>
        <taxon>Alphaproteobacteria</taxon>
        <taxon>Hyphomicrobiales</taxon>
        <taxon>Rhizobiaceae</taxon>
        <taxon>Rhizobium/Agrobacterium group</taxon>
        <taxon>Agrobacterium</taxon>
    </lineage>
</organism>
<dbReference type="KEGG" id="rir:BN877_I1813"/>
<sequence>MNFTDLLDAIGIKLGVLIAGFAGGLLRALSRQSFTVREVFVSPICGALAAAYLTTPVLHYFYKIGWPLPEDPVATMHAAAFLTGASAMWISDLLIQALSRWINNRRSVG</sequence>
<reference evidence="2 3" key="1">
    <citation type="journal article" date="2013" name="Genome Announc.">
        <title>Complete Genome Sequence of the Sesbania Symbiont and Rice Growth-Promoting Endophyte Rhizobium sp. Strain IRBG74.</title>
        <authorList>
            <person name="Crook M.B."/>
            <person name="Mitra S."/>
            <person name="Ane J.M."/>
            <person name="Sadowsky M.J."/>
            <person name="Gyaneshwar P."/>
        </authorList>
    </citation>
    <scope>NUCLEOTIDE SEQUENCE [LARGE SCALE GENOMIC DNA]</scope>
    <source>
        <strain evidence="2 3">IRBG74</strain>
    </source>
</reference>
<keyword evidence="1" id="KW-0472">Membrane</keyword>
<name>U4PUA9_9HYPH</name>
<dbReference type="RefSeq" id="WP_022556372.1">
    <property type="nucleotide sequence ID" value="NC_022535.1"/>
</dbReference>
<proteinExistence type="predicted"/>
<evidence type="ECO:0000313" key="3">
    <source>
        <dbReference type="Proteomes" id="UP000016944"/>
    </source>
</evidence>
<dbReference type="AlphaFoldDB" id="U4PUA9"/>
<dbReference type="PATRIC" id="fig|424182.3.peg.1796"/>
<protein>
    <recommendedName>
        <fullName evidence="4">Holin</fullName>
    </recommendedName>
</protein>
<keyword evidence="1" id="KW-0812">Transmembrane</keyword>
<keyword evidence="1" id="KW-1133">Transmembrane helix</keyword>
<feature type="transmembrane region" description="Helical" evidence="1">
    <location>
        <begin position="6"/>
        <end position="28"/>
    </location>
</feature>
<feature type="transmembrane region" description="Helical" evidence="1">
    <location>
        <begin position="74"/>
        <end position="95"/>
    </location>
</feature>
<dbReference type="EMBL" id="HG518322">
    <property type="protein sequence ID" value="CDI08709.1"/>
    <property type="molecule type" value="Genomic_DNA"/>
</dbReference>
<evidence type="ECO:0008006" key="4">
    <source>
        <dbReference type="Google" id="ProtNLM"/>
    </source>
</evidence>
<evidence type="ECO:0000256" key="1">
    <source>
        <dbReference type="SAM" id="Phobius"/>
    </source>
</evidence>
<dbReference type="HOGENOM" id="CLU_2206899_0_0_5"/>
<gene>
    <name evidence="2" type="ORF">BN877_I1813</name>
</gene>
<accession>U4PUA9</accession>
<dbReference type="Proteomes" id="UP000016944">
    <property type="component" value="Chromosome I"/>
</dbReference>
<feature type="transmembrane region" description="Helical" evidence="1">
    <location>
        <begin position="40"/>
        <end position="62"/>
    </location>
</feature>